<keyword evidence="3" id="KW-0597">Phosphoprotein</keyword>
<comment type="similarity">
    <text evidence="2">Belongs to the phosphohexose mutase family.</text>
</comment>
<sequence>MSFAFPKKVKENNNKLFKKTSYDIRAYVGEPGDFFNDKAVLTPEAMEAAGMMTAGLNFKTQDGGTVSLKEGDTIVVGYDNGPTSQVLAESFARGAASLGVNVYNIGISSSGQVYQNQEQLSAQGHCQITRSHVEVTTNGAKFGIGTQGIHTYLLGQMNEAVAEDKFIPRQCKAGTITDKAAEGKKVYFEKMKKIYKDYYSKRDNSMVAVNVFGGTGLEYIDLFKDIFGDKVTILGTDINVNAGDLLADPTRKEMLERVPALQAALDKGLRVHSFDLDADRGSITEGSEALTLNGEGHYLGDNLAFILAGYKLTIAVPALRKKLEELNVPKEKIDEIIKIASIIYVDPRYTSSVKSYVEKELKGTTEFHRKGHSLWKETITANMKKMASLAGCSSIKEFVAKTGYRDIQIEASLHMFSTDTMDGIPRDDAVENIFLLEKVLDEMGIKKLKPFFDKMPKRYITKEIRTTSVSNEAKDAITESILTKIRKTFEGRKGFSIVEFDGQIRVDWSTGFLMYGMSNTSPKLTFMAEGETVKERNMVLAYIMALHNEAKKAEQDNLPMDLSENPFYVKDASYEMSKPDEIDFNDERVKEFIKFIG</sequence>
<evidence type="ECO:0000256" key="5">
    <source>
        <dbReference type="ARBA" id="ARBA00022842"/>
    </source>
</evidence>
<dbReference type="GO" id="GO:0005975">
    <property type="term" value="P:carbohydrate metabolic process"/>
    <property type="evidence" value="ECO:0007669"/>
    <property type="project" value="InterPro"/>
</dbReference>
<dbReference type="PANTHER" id="PTHR43771:SF2">
    <property type="entry name" value="PHOSPHOMANNOMUTASE_PHOSPHOGLUCOMUTASE"/>
    <property type="match status" value="1"/>
</dbReference>
<dbReference type="EMBL" id="DXAQ01000062">
    <property type="protein sequence ID" value="HIZ89084.1"/>
    <property type="molecule type" value="Genomic_DNA"/>
</dbReference>
<evidence type="ECO:0000256" key="2">
    <source>
        <dbReference type="ARBA" id="ARBA00010231"/>
    </source>
</evidence>
<gene>
    <name evidence="8" type="ORF">H9804_04000</name>
</gene>
<dbReference type="Proteomes" id="UP000824176">
    <property type="component" value="Unassembled WGS sequence"/>
</dbReference>
<feature type="domain" description="Alpha-D-phosphohexomutase alpha/beta/alpha" evidence="7">
    <location>
        <begin position="41"/>
        <end position="143"/>
    </location>
</feature>
<dbReference type="Pfam" id="PF02878">
    <property type="entry name" value="PGM_PMM_I"/>
    <property type="match status" value="1"/>
</dbReference>
<evidence type="ECO:0000313" key="8">
    <source>
        <dbReference type="EMBL" id="HIZ89084.1"/>
    </source>
</evidence>
<evidence type="ECO:0000256" key="1">
    <source>
        <dbReference type="ARBA" id="ARBA00001946"/>
    </source>
</evidence>
<evidence type="ECO:0000256" key="4">
    <source>
        <dbReference type="ARBA" id="ARBA00022723"/>
    </source>
</evidence>
<dbReference type="GO" id="GO:0016868">
    <property type="term" value="F:intramolecular phosphotransferase activity"/>
    <property type="evidence" value="ECO:0007669"/>
    <property type="project" value="InterPro"/>
</dbReference>
<dbReference type="InterPro" id="IPR005844">
    <property type="entry name" value="A-D-PHexomutase_a/b/a-I"/>
</dbReference>
<comment type="cofactor">
    <cofactor evidence="1">
        <name>Mg(2+)</name>
        <dbReference type="ChEBI" id="CHEBI:18420"/>
    </cofactor>
</comment>
<dbReference type="Gene3D" id="3.30.310.50">
    <property type="entry name" value="Alpha-D-phosphohexomutase, C-terminal domain"/>
    <property type="match status" value="1"/>
</dbReference>
<evidence type="ECO:0000259" key="7">
    <source>
        <dbReference type="Pfam" id="PF02878"/>
    </source>
</evidence>
<name>A0A9D2GTH7_9BACT</name>
<organism evidence="8 9">
    <name type="scientific">Candidatus Mucispirillum faecigallinarum</name>
    <dbReference type="NCBI Taxonomy" id="2838699"/>
    <lineage>
        <taxon>Bacteria</taxon>
        <taxon>Pseudomonadati</taxon>
        <taxon>Deferribacterota</taxon>
        <taxon>Deferribacteres</taxon>
        <taxon>Deferribacterales</taxon>
        <taxon>Mucispirillaceae</taxon>
        <taxon>Mucispirillum</taxon>
    </lineage>
</organism>
<keyword evidence="4" id="KW-0479">Metal-binding</keyword>
<dbReference type="InterPro" id="IPR016055">
    <property type="entry name" value="A-D-PHexomutase_a/b/a-I/II/III"/>
</dbReference>
<evidence type="ECO:0000256" key="6">
    <source>
        <dbReference type="ARBA" id="ARBA00023235"/>
    </source>
</evidence>
<proteinExistence type="inferred from homology"/>
<dbReference type="SUPFAM" id="SSF53738">
    <property type="entry name" value="Phosphoglucomutase, first 3 domains"/>
    <property type="match status" value="1"/>
</dbReference>
<comment type="caution">
    <text evidence="8">The sequence shown here is derived from an EMBL/GenBank/DDBJ whole genome shotgun (WGS) entry which is preliminary data.</text>
</comment>
<keyword evidence="6" id="KW-0413">Isomerase</keyword>
<reference evidence="8" key="2">
    <citation type="submission" date="2021-04" db="EMBL/GenBank/DDBJ databases">
        <authorList>
            <person name="Gilroy R."/>
        </authorList>
    </citation>
    <scope>NUCLEOTIDE SEQUENCE</scope>
    <source>
        <strain evidence="8">ChiW4-1371</strain>
    </source>
</reference>
<dbReference type="Gene3D" id="3.40.120.10">
    <property type="entry name" value="Alpha-D-Glucose-1,6-Bisphosphate, subunit A, domain 3"/>
    <property type="match status" value="1"/>
</dbReference>
<dbReference type="GO" id="GO:0046872">
    <property type="term" value="F:metal ion binding"/>
    <property type="evidence" value="ECO:0007669"/>
    <property type="project" value="UniProtKB-KW"/>
</dbReference>
<dbReference type="AlphaFoldDB" id="A0A9D2GTH7"/>
<keyword evidence="5" id="KW-0460">Magnesium</keyword>
<reference evidence="8" key="1">
    <citation type="journal article" date="2021" name="PeerJ">
        <title>Extensive microbial diversity within the chicken gut microbiome revealed by metagenomics and culture.</title>
        <authorList>
            <person name="Gilroy R."/>
            <person name="Ravi A."/>
            <person name="Getino M."/>
            <person name="Pursley I."/>
            <person name="Horton D.L."/>
            <person name="Alikhan N.F."/>
            <person name="Baker D."/>
            <person name="Gharbi K."/>
            <person name="Hall N."/>
            <person name="Watson M."/>
            <person name="Adriaenssens E.M."/>
            <person name="Foster-Nyarko E."/>
            <person name="Jarju S."/>
            <person name="Secka A."/>
            <person name="Antonio M."/>
            <person name="Oren A."/>
            <person name="Chaudhuri R.R."/>
            <person name="La Ragione R."/>
            <person name="Hildebrand F."/>
            <person name="Pallen M.J."/>
        </authorList>
    </citation>
    <scope>NUCLEOTIDE SEQUENCE</scope>
    <source>
        <strain evidence="8">ChiW4-1371</strain>
    </source>
</reference>
<evidence type="ECO:0000256" key="3">
    <source>
        <dbReference type="ARBA" id="ARBA00022553"/>
    </source>
</evidence>
<accession>A0A9D2GTH7</accession>
<evidence type="ECO:0000313" key="9">
    <source>
        <dbReference type="Proteomes" id="UP000824176"/>
    </source>
</evidence>
<protein>
    <recommendedName>
        <fullName evidence="7">Alpha-D-phosphohexomutase alpha/beta/alpha domain-containing protein</fullName>
    </recommendedName>
</protein>
<dbReference type="PANTHER" id="PTHR43771">
    <property type="entry name" value="PHOSPHOMANNOMUTASE"/>
    <property type="match status" value="1"/>
</dbReference>